<dbReference type="Proteomes" id="UP001161757">
    <property type="component" value="Unassembled WGS sequence"/>
</dbReference>
<organism evidence="1 2">
    <name type="scientific">Exophiala dermatitidis</name>
    <name type="common">Black yeast-like fungus</name>
    <name type="synonym">Wangiella dermatitidis</name>
    <dbReference type="NCBI Taxonomy" id="5970"/>
    <lineage>
        <taxon>Eukaryota</taxon>
        <taxon>Fungi</taxon>
        <taxon>Dikarya</taxon>
        <taxon>Ascomycota</taxon>
        <taxon>Pezizomycotina</taxon>
        <taxon>Eurotiomycetes</taxon>
        <taxon>Chaetothyriomycetidae</taxon>
        <taxon>Chaetothyriales</taxon>
        <taxon>Herpotrichiellaceae</taxon>
        <taxon>Exophiala</taxon>
    </lineage>
</organism>
<proteinExistence type="predicted"/>
<reference evidence="1" key="1">
    <citation type="submission" date="2023-01" db="EMBL/GenBank/DDBJ databases">
        <title>Exophiala dermititidis isolated from Cystic Fibrosis Patient.</title>
        <authorList>
            <person name="Kurbessoian T."/>
            <person name="Crocker A."/>
            <person name="Murante D."/>
            <person name="Hogan D.A."/>
            <person name="Stajich J.E."/>
        </authorList>
    </citation>
    <scope>NUCLEOTIDE SEQUENCE</scope>
    <source>
        <strain evidence="1">Ex8</strain>
    </source>
</reference>
<evidence type="ECO:0000313" key="1">
    <source>
        <dbReference type="EMBL" id="KAJ8993809.1"/>
    </source>
</evidence>
<accession>A0AAN6IWD7</accession>
<evidence type="ECO:0000313" key="2">
    <source>
        <dbReference type="Proteomes" id="UP001161757"/>
    </source>
</evidence>
<sequence>MQQRALSWKCIKDGTCLVCDRFWFSSISGRLNFCLSLRPSKLLAFIGLADSVQANNTGFIPSLWCNQLDDGMPTTLIAMYDCSGRKPEQNLDSFSFPSARMSLLGSLTCPKEGETVAGSIHTKKGLELKISQGVIDALMVQASCSSGYHRNSRAPWGARK</sequence>
<comment type="caution">
    <text evidence="1">The sequence shown here is derived from an EMBL/GenBank/DDBJ whole genome shotgun (WGS) entry which is preliminary data.</text>
</comment>
<name>A0AAN6IWD7_EXODE</name>
<dbReference type="EMBL" id="JAJGCB010000003">
    <property type="protein sequence ID" value="KAJ8993809.1"/>
    <property type="molecule type" value="Genomic_DNA"/>
</dbReference>
<gene>
    <name evidence="1" type="ORF">HRR80_002313</name>
</gene>
<dbReference type="AlphaFoldDB" id="A0AAN6IWD7"/>
<protein>
    <submittedName>
        <fullName evidence="1">Uncharacterized protein</fullName>
    </submittedName>
</protein>